<dbReference type="PROSITE" id="PS50894">
    <property type="entry name" value="HPT"/>
    <property type="match status" value="1"/>
</dbReference>
<feature type="domain" description="HPt" evidence="2">
    <location>
        <begin position="19"/>
        <end position="114"/>
    </location>
</feature>
<comment type="caution">
    <text evidence="3">The sequence shown here is derived from an EMBL/GenBank/DDBJ whole genome shotgun (WGS) entry which is preliminary data.</text>
</comment>
<reference evidence="3 4" key="1">
    <citation type="submission" date="2018-08" db="EMBL/GenBank/DDBJ databases">
        <title>A genome reference for cultivated species of the human gut microbiota.</title>
        <authorList>
            <person name="Zou Y."/>
            <person name="Xue W."/>
            <person name="Luo G."/>
        </authorList>
    </citation>
    <scope>NUCLEOTIDE SEQUENCE [LARGE SCALE GENOMIC DNA]</scope>
    <source>
        <strain evidence="3 4">AF16-31</strain>
    </source>
</reference>
<protein>
    <submittedName>
        <fullName evidence="3">Hpt domain-containing protein</fullName>
    </submittedName>
</protein>
<dbReference type="AlphaFoldDB" id="A0A412T5N3"/>
<proteinExistence type="predicted"/>
<dbReference type="EMBL" id="QRXY01000011">
    <property type="protein sequence ID" value="RGU45238.1"/>
    <property type="molecule type" value="Genomic_DNA"/>
</dbReference>
<keyword evidence="1" id="KW-0597">Phosphoprotein</keyword>
<sequence>MTLQECYVKIGGDYNDILHRFMNENMVRKFVLKFPQDNNMALFEESWVKKDYETAFRAMHTLKGVAVNLGFTALYNVSSALTEKLRSQEYDNLDGLIADVKKQYDIVIEAIAALG</sequence>
<evidence type="ECO:0000313" key="4">
    <source>
        <dbReference type="Proteomes" id="UP000285693"/>
    </source>
</evidence>
<dbReference type="Proteomes" id="UP000285693">
    <property type="component" value="Unassembled WGS sequence"/>
</dbReference>
<gene>
    <name evidence="3" type="ORF">DWW65_09365</name>
</gene>
<dbReference type="Gene3D" id="1.20.120.160">
    <property type="entry name" value="HPT domain"/>
    <property type="match status" value="1"/>
</dbReference>
<name>A0A412T5N3_9FIRM</name>
<dbReference type="RefSeq" id="WP_117824018.1">
    <property type="nucleotide sequence ID" value="NZ_JADNLX010000011.1"/>
</dbReference>
<dbReference type="SUPFAM" id="SSF47226">
    <property type="entry name" value="Histidine-containing phosphotransfer domain, HPT domain"/>
    <property type="match status" value="1"/>
</dbReference>
<organism evidence="3 4">
    <name type="scientific">Coprococcus comes</name>
    <dbReference type="NCBI Taxonomy" id="410072"/>
    <lineage>
        <taxon>Bacteria</taxon>
        <taxon>Bacillati</taxon>
        <taxon>Bacillota</taxon>
        <taxon>Clostridia</taxon>
        <taxon>Lachnospirales</taxon>
        <taxon>Lachnospiraceae</taxon>
        <taxon>Coprococcus</taxon>
    </lineage>
</organism>
<evidence type="ECO:0000256" key="1">
    <source>
        <dbReference type="PROSITE-ProRule" id="PRU00110"/>
    </source>
</evidence>
<feature type="modified residue" description="Phosphohistidine" evidence="1">
    <location>
        <position position="60"/>
    </location>
</feature>
<dbReference type="Pfam" id="PF01627">
    <property type="entry name" value="Hpt"/>
    <property type="match status" value="1"/>
</dbReference>
<evidence type="ECO:0000259" key="2">
    <source>
        <dbReference type="PROSITE" id="PS50894"/>
    </source>
</evidence>
<dbReference type="InterPro" id="IPR008207">
    <property type="entry name" value="Sig_transdc_His_kin_Hpt_dom"/>
</dbReference>
<dbReference type="GO" id="GO:0000160">
    <property type="term" value="P:phosphorelay signal transduction system"/>
    <property type="evidence" value="ECO:0007669"/>
    <property type="project" value="InterPro"/>
</dbReference>
<evidence type="ECO:0000313" key="3">
    <source>
        <dbReference type="EMBL" id="RGU45238.1"/>
    </source>
</evidence>
<dbReference type="InterPro" id="IPR036641">
    <property type="entry name" value="HPT_dom_sf"/>
</dbReference>
<accession>A0A412T5N3</accession>